<dbReference type="AlphaFoldDB" id="A0A938XZ06"/>
<dbReference type="PANTHER" id="PTHR30015">
    <property type="entry name" value="MRR RESTRICTION SYSTEM PROTEIN"/>
    <property type="match status" value="1"/>
</dbReference>
<comment type="caution">
    <text evidence="4">The sequence shown here is derived from an EMBL/GenBank/DDBJ whole genome shotgun (WGS) entry which is preliminary data.</text>
</comment>
<dbReference type="InterPro" id="IPR007560">
    <property type="entry name" value="Restrct_endonuc_IV_Mrr"/>
</dbReference>
<organism evidence="4 5">
    <name type="scientific">Brevibacillus fulvus</name>
    <dbReference type="NCBI Taxonomy" id="1125967"/>
    <lineage>
        <taxon>Bacteria</taxon>
        <taxon>Bacillati</taxon>
        <taxon>Bacillota</taxon>
        <taxon>Bacilli</taxon>
        <taxon>Bacillales</taxon>
        <taxon>Paenibacillaceae</taxon>
        <taxon>Brevibacillus</taxon>
    </lineage>
</organism>
<keyword evidence="1" id="KW-0175">Coiled coil</keyword>
<feature type="domain" description="Restriction endonuclease type IV Mrr" evidence="3">
    <location>
        <begin position="433"/>
        <end position="545"/>
    </location>
</feature>
<proteinExistence type="predicted"/>
<dbReference type="EMBL" id="JAFBEB010000002">
    <property type="protein sequence ID" value="MBM7589499.1"/>
    <property type="molecule type" value="Genomic_DNA"/>
</dbReference>
<dbReference type="InterPro" id="IPR011856">
    <property type="entry name" value="tRNA_endonuc-like_dom_sf"/>
</dbReference>
<accession>A0A938XZ06</accession>
<evidence type="ECO:0000256" key="1">
    <source>
        <dbReference type="SAM" id="Coils"/>
    </source>
</evidence>
<dbReference type="InterPro" id="IPR052906">
    <property type="entry name" value="Type_IV_Methyl-Rstrct_Enzyme"/>
</dbReference>
<dbReference type="PANTHER" id="PTHR30015:SF7">
    <property type="entry name" value="TYPE IV METHYL-DIRECTED RESTRICTION ENZYME ECOKMRR"/>
    <property type="match status" value="1"/>
</dbReference>
<name>A0A938XZ06_9BACL</name>
<evidence type="ECO:0000313" key="4">
    <source>
        <dbReference type="EMBL" id="MBM7589499.1"/>
    </source>
</evidence>
<dbReference type="InterPro" id="IPR011335">
    <property type="entry name" value="Restrct_endonuc-II-like"/>
</dbReference>
<dbReference type="Gene3D" id="3.40.1350.10">
    <property type="match status" value="1"/>
</dbReference>
<dbReference type="GO" id="GO:0015666">
    <property type="term" value="F:restriction endodeoxyribonuclease activity"/>
    <property type="evidence" value="ECO:0007669"/>
    <property type="project" value="TreeGrafter"/>
</dbReference>
<dbReference type="GO" id="GO:0009307">
    <property type="term" value="P:DNA restriction-modification system"/>
    <property type="evidence" value="ECO:0007669"/>
    <property type="project" value="InterPro"/>
</dbReference>
<reference evidence="4" key="1">
    <citation type="submission" date="2021-01" db="EMBL/GenBank/DDBJ databases">
        <title>Genomic Encyclopedia of Type Strains, Phase IV (KMG-IV): sequencing the most valuable type-strain genomes for metagenomic binning, comparative biology and taxonomic classification.</title>
        <authorList>
            <person name="Goeker M."/>
        </authorList>
    </citation>
    <scope>NUCLEOTIDE SEQUENCE</scope>
    <source>
        <strain evidence="4">DSM 25523</strain>
    </source>
</reference>
<dbReference type="Pfam" id="PF04471">
    <property type="entry name" value="Mrr_cat"/>
    <property type="match status" value="1"/>
</dbReference>
<keyword evidence="5" id="KW-1185">Reference proteome</keyword>
<dbReference type="RefSeq" id="WP_204517204.1">
    <property type="nucleotide sequence ID" value="NZ_BAABIN010000013.1"/>
</dbReference>
<gene>
    <name evidence="4" type="ORF">JOD01_001097</name>
</gene>
<dbReference type="GO" id="GO:0003677">
    <property type="term" value="F:DNA binding"/>
    <property type="evidence" value="ECO:0007669"/>
    <property type="project" value="InterPro"/>
</dbReference>
<evidence type="ECO:0000259" key="3">
    <source>
        <dbReference type="Pfam" id="PF04471"/>
    </source>
</evidence>
<feature type="coiled-coil region" evidence="1">
    <location>
        <begin position="169"/>
        <end position="225"/>
    </location>
</feature>
<dbReference type="SUPFAM" id="SSF52980">
    <property type="entry name" value="Restriction endonuclease-like"/>
    <property type="match status" value="1"/>
</dbReference>
<evidence type="ECO:0000256" key="2">
    <source>
        <dbReference type="SAM" id="MobiDB-lite"/>
    </source>
</evidence>
<sequence length="557" mass="64197">MGRGIVSTFSKIAREAAKAQRNAERRQRAVQREYERQKRLQRQYERQLEREHDKALKQAIRDQKNYEKEQKARYLQSRKDETQDLNDEVRYILEDFRSVLSLTLKTDDTISFESLYPKEKFPAFVPPPASTIPANPQPIKEDFFKSVKLEPSFWEKTLGIGKEKRLESVRQAEAAYNSAQAEHERINNVIENILKEDAKLLHEAKERYEREKQAFEDEIAQRIQQVDEFKSKYFSGEKEAVEAYNSMVLERSQYSDLFPQQFELYYVEQSKELVVEYELPSSNAIPVFKEYKYIQSKDEIKGTEFKQKEKTDIYSNLTASVTLRTLHELFEADQANVIDSIVFNGVVSTINPSTGLEIRPCIITVQTTKSEFNQFDLSKVDVIACVKGLRAQISPSLTELAPVKPIVNLDMFDKRFVDERDMISGIDDRTNLLEMDPFDFEHLVCNLFAKIGLESKLTRSSRDGGVDVIAFDPRPVFGGKYVIQAKRYRNTVEVAAVRDLYGTMMNENAAKGILVTTSTFGPDARGFAKDKPIELIDGTNLLYMLEQQGIRAKIIIP</sequence>
<feature type="region of interest" description="Disordered" evidence="2">
    <location>
        <begin position="17"/>
        <end position="37"/>
    </location>
</feature>
<dbReference type="Proteomes" id="UP000717624">
    <property type="component" value="Unassembled WGS sequence"/>
</dbReference>
<protein>
    <submittedName>
        <fullName evidence="4">Restriction system protein</fullName>
    </submittedName>
</protein>
<evidence type="ECO:0000313" key="5">
    <source>
        <dbReference type="Proteomes" id="UP000717624"/>
    </source>
</evidence>